<evidence type="ECO:0000313" key="1">
    <source>
        <dbReference type="EMBL" id="QJA66518.1"/>
    </source>
</evidence>
<reference evidence="2" key="1">
    <citation type="submission" date="2020-03" db="EMBL/GenBank/DDBJ databases">
        <title>The deep terrestrial virosphere.</title>
        <authorList>
            <person name="Holmfeldt K."/>
            <person name="Nilsson E."/>
            <person name="Simone D."/>
            <person name="Lopez-Fernandez M."/>
            <person name="Wu X."/>
            <person name="de Brujin I."/>
            <person name="Lundin D."/>
            <person name="Andersson A."/>
            <person name="Bertilsson S."/>
            <person name="Dopson M."/>
        </authorList>
    </citation>
    <scope>NUCLEOTIDE SEQUENCE</scope>
    <source>
        <strain evidence="2">MM415A00199</strain>
        <strain evidence="1">MM415B00346</strain>
    </source>
</reference>
<dbReference type="AlphaFoldDB" id="A0A6M3KSJ4"/>
<name>A0A6M3KSJ4_9ZZZZ</name>
<proteinExistence type="predicted"/>
<organism evidence="2">
    <name type="scientific">viral metagenome</name>
    <dbReference type="NCBI Taxonomy" id="1070528"/>
    <lineage>
        <taxon>unclassified sequences</taxon>
        <taxon>metagenomes</taxon>
        <taxon>organismal metagenomes</taxon>
    </lineage>
</organism>
<dbReference type="EMBL" id="MT142528">
    <property type="protein sequence ID" value="QJA84385.1"/>
    <property type="molecule type" value="Genomic_DNA"/>
</dbReference>
<protein>
    <submittedName>
        <fullName evidence="2">Uncharacterized protein</fullName>
    </submittedName>
</protein>
<dbReference type="EMBL" id="MT141556">
    <property type="protein sequence ID" value="QJA66518.1"/>
    <property type="molecule type" value="Genomic_DNA"/>
</dbReference>
<accession>A0A6M3KSJ4</accession>
<gene>
    <name evidence="2" type="ORF">MM415A00199_0042</name>
    <name evidence="1" type="ORF">MM415B00346_0028</name>
</gene>
<sequence length="171" mass="18801">MAIWTLYVLGAWNHAATPRHPAILDVYPHPQIDSIEDVTGQLTDRIPPNPNLAVWYIQCRAAVANAINNDANYAILAGRQVWDNWYLLPNGTYTGVDEGSPAPEGGVSVSLDEVPWRLTQAMRVALRTWLMGKGLTLAQARALVKDNITGELDAKEIVTLARAWLAARPHA</sequence>
<evidence type="ECO:0000313" key="2">
    <source>
        <dbReference type="EMBL" id="QJA84385.1"/>
    </source>
</evidence>